<dbReference type="Pfam" id="PF01850">
    <property type="entry name" value="PIN"/>
    <property type="match status" value="1"/>
</dbReference>
<name>A0A2Z5MYQ5_BURPY</name>
<sequence>MRLLLDTHIFLWSVTNDPKLSARARRLISDADERFVSSASIWEAAIKAGLGKLDVDVDRLVRALRASGFRELPVRAVHGAAVRNLPSHHRDPFDRLLVAQAQHEPLQLVTADGHLARYGMSLVLTV</sequence>
<evidence type="ECO:0000259" key="1">
    <source>
        <dbReference type="Pfam" id="PF01850"/>
    </source>
</evidence>
<accession>A0A2Z5MYQ5</accession>
<dbReference type="PANTHER" id="PTHR36173:SF2">
    <property type="entry name" value="RIBONUCLEASE VAPC16"/>
    <property type="match status" value="1"/>
</dbReference>
<organism evidence="2 3">
    <name type="scientific">Burkholderia pyrrocinia</name>
    <name type="common">Pseudomonas pyrrocinia</name>
    <dbReference type="NCBI Taxonomy" id="60550"/>
    <lineage>
        <taxon>Bacteria</taxon>
        <taxon>Pseudomonadati</taxon>
        <taxon>Pseudomonadota</taxon>
        <taxon>Betaproteobacteria</taxon>
        <taxon>Burkholderiales</taxon>
        <taxon>Burkholderiaceae</taxon>
        <taxon>Burkholderia</taxon>
        <taxon>Burkholderia cepacia complex</taxon>
    </lineage>
</organism>
<feature type="domain" description="PIN" evidence="1">
    <location>
        <begin position="4"/>
        <end position="118"/>
    </location>
</feature>
<dbReference type="InterPro" id="IPR052919">
    <property type="entry name" value="TA_system_RNase"/>
</dbReference>
<dbReference type="PANTHER" id="PTHR36173">
    <property type="entry name" value="RIBONUCLEASE VAPC16-RELATED"/>
    <property type="match status" value="1"/>
</dbReference>
<dbReference type="CDD" id="cd09872">
    <property type="entry name" value="PIN_Sll0205-like"/>
    <property type="match status" value="1"/>
</dbReference>
<reference evidence="2 3" key="1">
    <citation type="journal article" date="2018" name="ISME J.">
        <title>Involvement of Burkholderiaceae and sulfurous volatiles in disease-suppressive soils.</title>
        <authorList>
            <person name="Carrion V.J."/>
            <person name="Cordovez V."/>
            <person name="Tyc O."/>
            <person name="Etalo D.W."/>
            <person name="de Bruijn I."/>
            <person name="de Jager V.C."/>
            <person name="Medema M.H."/>
            <person name="Eberl L."/>
            <person name="Raaijmakers J.M."/>
        </authorList>
    </citation>
    <scope>NUCLEOTIDE SEQUENCE [LARGE SCALE GENOMIC DNA]</scope>
    <source>
        <strain evidence="3">mHSR5</strain>
    </source>
</reference>
<dbReference type="InterPro" id="IPR041705">
    <property type="entry name" value="PIN_Sll0205"/>
</dbReference>
<dbReference type="InterPro" id="IPR029060">
    <property type="entry name" value="PIN-like_dom_sf"/>
</dbReference>
<dbReference type="SUPFAM" id="SSF88723">
    <property type="entry name" value="PIN domain-like"/>
    <property type="match status" value="1"/>
</dbReference>
<dbReference type="Proteomes" id="UP000253104">
    <property type="component" value="Chromosome mHSR5_A"/>
</dbReference>
<gene>
    <name evidence="2" type="ORF">CUJ89_16340</name>
</gene>
<dbReference type="EMBL" id="CP024902">
    <property type="protein sequence ID" value="AXF21906.1"/>
    <property type="molecule type" value="Genomic_DNA"/>
</dbReference>
<proteinExistence type="predicted"/>
<dbReference type="RefSeq" id="WP_114178225.1">
    <property type="nucleotide sequence ID" value="NZ_CP024902.1"/>
</dbReference>
<dbReference type="OrthoDB" id="9798990at2"/>
<evidence type="ECO:0000313" key="2">
    <source>
        <dbReference type="EMBL" id="AXF21906.1"/>
    </source>
</evidence>
<dbReference type="AlphaFoldDB" id="A0A2Z5MYQ5"/>
<evidence type="ECO:0000313" key="3">
    <source>
        <dbReference type="Proteomes" id="UP000253104"/>
    </source>
</evidence>
<dbReference type="Gene3D" id="3.40.50.1010">
    <property type="entry name" value="5'-nuclease"/>
    <property type="match status" value="1"/>
</dbReference>
<dbReference type="InterPro" id="IPR002716">
    <property type="entry name" value="PIN_dom"/>
</dbReference>
<protein>
    <submittedName>
        <fullName evidence="2">PIN domain nuclease</fullName>
    </submittedName>
</protein>